<sequence>MSSDLPASREGRRAAFVGFSAATLVVLGIYVGSRRFKDFDTALVPYAAAAAFAACALGYRYAMWLGRPPTYRYFRQTLSLLFTPGKILSRWTALLRGAFRTAGSQRFVYRRSPLRWASHLCLMWGCLLSFAITFPLSFGWIRFETARNSQDVYEAFVFGVRVFRTSLDSPLASLLFNALVGSAGLVIVGVMLALYRRGRDRGVLALQDGAADLVPLVLLFAVSATGLLLTVSTQFMNGYKYDSLSQVHAVTVVLLLLYVPFGKLFHLVQRPTQLGIHVYREVAAAGEQATCVRCGEPFASAMQIADLKRVQAEVGIRYALRAGKHYQDVCPPCRRKNLALLQDGLWRDARRPNAREEA</sequence>
<gene>
    <name evidence="2" type="ORF">E8A74_25635</name>
</gene>
<protein>
    <submittedName>
        <fullName evidence="2">MFS transporter</fullName>
    </submittedName>
</protein>
<evidence type="ECO:0000256" key="1">
    <source>
        <dbReference type="SAM" id="Phobius"/>
    </source>
</evidence>
<keyword evidence="1" id="KW-0812">Transmembrane</keyword>
<reference evidence="2 3" key="1">
    <citation type="submission" date="2019-04" db="EMBL/GenBank/DDBJ databases">
        <authorList>
            <person name="Li Y."/>
            <person name="Wang J."/>
        </authorList>
    </citation>
    <scope>NUCLEOTIDE SEQUENCE [LARGE SCALE GENOMIC DNA]</scope>
    <source>
        <strain evidence="2 3">DSM 14668</strain>
    </source>
</reference>
<dbReference type="AlphaFoldDB" id="A0A4U1J911"/>
<keyword evidence="3" id="KW-1185">Reference proteome</keyword>
<dbReference type="Gene3D" id="1.20.950.20">
    <property type="entry name" value="Transmembrane di-heme cytochromes, Chain C"/>
    <property type="match status" value="1"/>
</dbReference>
<keyword evidence="1" id="KW-1133">Transmembrane helix</keyword>
<feature type="transmembrane region" description="Helical" evidence="1">
    <location>
        <begin position="43"/>
        <end position="62"/>
    </location>
</feature>
<feature type="transmembrane region" description="Helical" evidence="1">
    <location>
        <begin position="174"/>
        <end position="195"/>
    </location>
</feature>
<dbReference type="Proteomes" id="UP000309215">
    <property type="component" value="Unassembled WGS sequence"/>
</dbReference>
<dbReference type="SUPFAM" id="SSF103501">
    <property type="entry name" value="Respiratory nitrate reductase 1 gamma chain"/>
    <property type="match status" value="1"/>
</dbReference>
<evidence type="ECO:0000313" key="3">
    <source>
        <dbReference type="Proteomes" id="UP000309215"/>
    </source>
</evidence>
<feature type="transmembrane region" description="Helical" evidence="1">
    <location>
        <begin position="216"/>
        <end position="235"/>
    </location>
</feature>
<feature type="transmembrane region" description="Helical" evidence="1">
    <location>
        <begin position="120"/>
        <end position="141"/>
    </location>
</feature>
<dbReference type="OrthoDB" id="247276at2"/>
<comment type="caution">
    <text evidence="2">The sequence shown here is derived from an EMBL/GenBank/DDBJ whole genome shotgun (WGS) entry which is preliminary data.</text>
</comment>
<feature type="transmembrane region" description="Helical" evidence="1">
    <location>
        <begin position="12"/>
        <end position="31"/>
    </location>
</feature>
<dbReference type="RefSeq" id="WP_136931710.1">
    <property type="nucleotide sequence ID" value="NZ_SSMQ01000029.1"/>
</dbReference>
<keyword evidence="1" id="KW-0472">Membrane</keyword>
<feature type="transmembrane region" description="Helical" evidence="1">
    <location>
        <begin position="247"/>
        <end position="265"/>
    </location>
</feature>
<organism evidence="2 3">
    <name type="scientific">Polyangium fumosum</name>
    <dbReference type="NCBI Taxonomy" id="889272"/>
    <lineage>
        <taxon>Bacteria</taxon>
        <taxon>Pseudomonadati</taxon>
        <taxon>Myxococcota</taxon>
        <taxon>Polyangia</taxon>
        <taxon>Polyangiales</taxon>
        <taxon>Polyangiaceae</taxon>
        <taxon>Polyangium</taxon>
    </lineage>
</organism>
<name>A0A4U1J911_9BACT</name>
<dbReference type="InterPro" id="IPR036197">
    <property type="entry name" value="NarG-like_sf"/>
</dbReference>
<accession>A0A4U1J911</accession>
<proteinExistence type="predicted"/>
<dbReference type="EMBL" id="SSMQ01000029">
    <property type="protein sequence ID" value="TKD03357.1"/>
    <property type="molecule type" value="Genomic_DNA"/>
</dbReference>
<evidence type="ECO:0000313" key="2">
    <source>
        <dbReference type="EMBL" id="TKD03357.1"/>
    </source>
</evidence>